<feature type="domain" description="NADPH-dependent FMN reductase-like" evidence="1">
    <location>
        <begin position="3"/>
        <end position="143"/>
    </location>
</feature>
<organism evidence="2 3">
    <name type="scientific">Gaetbulibacter aestuarii</name>
    <dbReference type="NCBI Taxonomy" id="1502358"/>
    <lineage>
        <taxon>Bacteria</taxon>
        <taxon>Pseudomonadati</taxon>
        <taxon>Bacteroidota</taxon>
        <taxon>Flavobacteriia</taxon>
        <taxon>Flavobacteriales</taxon>
        <taxon>Flavobacteriaceae</taxon>
        <taxon>Gaetbulibacter</taxon>
    </lineage>
</organism>
<dbReference type="InterPro" id="IPR005025">
    <property type="entry name" value="FMN_Rdtase-like_dom"/>
</dbReference>
<dbReference type="GO" id="GO:0016491">
    <property type="term" value="F:oxidoreductase activity"/>
    <property type="evidence" value="ECO:0007669"/>
    <property type="project" value="UniProtKB-KW"/>
</dbReference>
<evidence type="ECO:0000313" key="2">
    <source>
        <dbReference type="EMBL" id="MFH6772230.1"/>
    </source>
</evidence>
<gene>
    <name evidence="2" type="ORF">V8G58_09830</name>
</gene>
<name>A0ABW7N0D4_9FLAO</name>
<evidence type="ECO:0000313" key="3">
    <source>
        <dbReference type="Proteomes" id="UP001610100"/>
    </source>
</evidence>
<dbReference type="InterPro" id="IPR029039">
    <property type="entry name" value="Flavoprotein-like_sf"/>
</dbReference>
<protein>
    <submittedName>
        <fullName evidence="2">NAD(P)H-dependent oxidoreductase</fullName>
        <ecNumber evidence="2">1.-.-.-</ecNumber>
    </submittedName>
</protein>
<evidence type="ECO:0000259" key="1">
    <source>
        <dbReference type="Pfam" id="PF03358"/>
    </source>
</evidence>
<proteinExistence type="predicted"/>
<dbReference type="SUPFAM" id="SSF52218">
    <property type="entry name" value="Flavoproteins"/>
    <property type="match status" value="1"/>
</dbReference>
<dbReference type="RefSeq" id="WP_344741539.1">
    <property type="nucleotide sequence ID" value="NZ_BAABAY010000002.1"/>
</dbReference>
<keyword evidence="2" id="KW-0560">Oxidoreductase</keyword>
<dbReference type="Pfam" id="PF03358">
    <property type="entry name" value="FMN_red"/>
    <property type="match status" value="1"/>
</dbReference>
<dbReference type="InterPro" id="IPR050712">
    <property type="entry name" value="NAD(P)H-dep_reductase"/>
</dbReference>
<dbReference type="Proteomes" id="UP001610100">
    <property type="component" value="Unassembled WGS sequence"/>
</dbReference>
<accession>A0ABW7N0D4</accession>
<comment type="caution">
    <text evidence="2">The sequence shown here is derived from an EMBL/GenBank/DDBJ whole genome shotgun (WGS) entry which is preliminary data.</text>
</comment>
<sequence>MKKIIAFGGSNSKNSINKQLATYASSLVQNVDVKLLDLNDFDLPLFGVDVEAEQGFPADAQKLLKFFEETDGFVISLAEHNAAYTVAFKNLLDWLSRIEGKLFFKKPMLLMATSDGSRGGQSVLDIAKSRFPRHDAHIIETFSLPHFSDNFKAGKIVDIALDAELKAAVKKFRDHL</sequence>
<dbReference type="EMBL" id="JBAWKB010000002">
    <property type="protein sequence ID" value="MFH6772230.1"/>
    <property type="molecule type" value="Genomic_DNA"/>
</dbReference>
<dbReference type="PANTHER" id="PTHR30543">
    <property type="entry name" value="CHROMATE REDUCTASE"/>
    <property type="match status" value="1"/>
</dbReference>
<dbReference type="Gene3D" id="3.40.50.360">
    <property type="match status" value="1"/>
</dbReference>
<keyword evidence="3" id="KW-1185">Reference proteome</keyword>
<dbReference type="EC" id="1.-.-.-" evidence="2"/>
<reference evidence="2 3" key="1">
    <citation type="submission" date="2024-02" db="EMBL/GenBank/DDBJ databases">
        <title>A Gaetbulibacter species isolated from tidal flats and genomic insights of their niches.</title>
        <authorList>
            <person name="Ye Y."/>
        </authorList>
    </citation>
    <scope>NUCLEOTIDE SEQUENCE [LARGE SCALE GENOMIC DNA]</scope>
    <source>
        <strain evidence="2 3">KYW382</strain>
    </source>
</reference>
<dbReference type="PANTHER" id="PTHR30543:SF21">
    <property type="entry name" value="NAD(P)H-DEPENDENT FMN REDUCTASE LOT6"/>
    <property type="match status" value="1"/>
</dbReference>